<dbReference type="Pfam" id="PF00702">
    <property type="entry name" value="Hydrolase"/>
    <property type="match status" value="1"/>
</dbReference>
<protein>
    <submittedName>
        <fullName evidence="2">HAD family hydrolase</fullName>
        <ecNumber evidence="2">3.1.3.-</ecNumber>
    </submittedName>
</protein>
<evidence type="ECO:0000313" key="2">
    <source>
        <dbReference type="EMBL" id="MDI6099771.1"/>
    </source>
</evidence>
<name>A0ABT6WJ66_9ACTN</name>
<dbReference type="EMBL" id="JASCTH010000008">
    <property type="protein sequence ID" value="MDI6099771.1"/>
    <property type="molecule type" value="Genomic_DNA"/>
</dbReference>
<dbReference type="SFLD" id="SFLDG01129">
    <property type="entry name" value="C1.5:_HAD__Beta-PGM__Phosphata"/>
    <property type="match status" value="1"/>
</dbReference>
<proteinExistence type="predicted"/>
<dbReference type="EC" id="3.1.3.-" evidence="2"/>
<keyword evidence="1 2" id="KW-0378">Hydrolase</keyword>
<evidence type="ECO:0000256" key="1">
    <source>
        <dbReference type="ARBA" id="ARBA00022801"/>
    </source>
</evidence>
<dbReference type="Proteomes" id="UP001241758">
    <property type="component" value="Unassembled WGS sequence"/>
</dbReference>
<accession>A0ABT6WJ66</accession>
<dbReference type="GO" id="GO:0016787">
    <property type="term" value="F:hydrolase activity"/>
    <property type="evidence" value="ECO:0007669"/>
    <property type="project" value="UniProtKB-KW"/>
</dbReference>
<reference evidence="2 3" key="1">
    <citation type="submission" date="2023-05" db="EMBL/GenBank/DDBJ databases">
        <title>Actinoplanes sp. NEAU-A12 genome sequencing.</title>
        <authorList>
            <person name="Wang Z.-S."/>
        </authorList>
    </citation>
    <scope>NUCLEOTIDE SEQUENCE [LARGE SCALE GENOMIC DNA]</scope>
    <source>
        <strain evidence="2 3">NEAU-A12</strain>
    </source>
</reference>
<dbReference type="Gene3D" id="3.40.50.1000">
    <property type="entry name" value="HAD superfamily/HAD-like"/>
    <property type="match status" value="1"/>
</dbReference>
<keyword evidence="3" id="KW-1185">Reference proteome</keyword>
<organism evidence="2 3">
    <name type="scientific">Actinoplanes sandaracinus</name>
    <dbReference type="NCBI Taxonomy" id="3045177"/>
    <lineage>
        <taxon>Bacteria</taxon>
        <taxon>Bacillati</taxon>
        <taxon>Actinomycetota</taxon>
        <taxon>Actinomycetes</taxon>
        <taxon>Micromonosporales</taxon>
        <taxon>Micromonosporaceae</taxon>
        <taxon>Actinoplanes</taxon>
    </lineage>
</organism>
<dbReference type="InterPro" id="IPR006439">
    <property type="entry name" value="HAD-SF_hydro_IA"/>
</dbReference>
<dbReference type="InterPro" id="IPR023214">
    <property type="entry name" value="HAD_sf"/>
</dbReference>
<dbReference type="InterPro" id="IPR036412">
    <property type="entry name" value="HAD-like_sf"/>
</dbReference>
<dbReference type="PRINTS" id="PR00413">
    <property type="entry name" value="HADHALOGNASE"/>
</dbReference>
<dbReference type="SUPFAM" id="SSF56784">
    <property type="entry name" value="HAD-like"/>
    <property type="match status" value="1"/>
</dbReference>
<gene>
    <name evidence="2" type="ORF">QLQ12_14300</name>
</gene>
<dbReference type="PANTHER" id="PTHR43316">
    <property type="entry name" value="HYDROLASE, HALOACID DELAHOGENASE-RELATED"/>
    <property type="match status" value="1"/>
</dbReference>
<sequence>MRGVVFDFFGTLTDPAVESQRKQAFTATAEVLGVPAERFWAAMAGSFPRRIVGAYGSTRETLLAIARECGAKPDEEQLDRAVATHRSGAERLRTPRPEALAVLDHLRTQNYRLGLLSDCSSELCEAWPDTVYAARIDAPVFSWKEGHRKPDPRLYATAAARLGVPVSECWFVGDGGSREHDGARRAGMRPVLVTNAAYPGANLLRDDPDSYLPEHRIDDLGELIRLLGPSHDNG</sequence>
<dbReference type="InterPro" id="IPR051540">
    <property type="entry name" value="S-2-haloacid_dehalogenase"/>
</dbReference>
<dbReference type="PANTHER" id="PTHR43316:SF3">
    <property type="entry name" value="HALOACID DEHALOGENASE, TYPE II (AFU_ORTHOLOGUE AFUA_2G07750)-RELATED"/>
    <property type="match status" value="1"/>
</dbReference>
<evidence type="ECO:0000313" key="3">
    <source>
        <dbReference type="Proteomes" id="UP001241758"/>
    </source>
</evidence>
<dbReference type="RefSeq" id="WP_282760130.1">
    <property type="nucleotide sequence ID" value="NZ_JASCTH010000008.1"/>
</dbReference>
<comment type="caution">
    <text evidence="2">The sequence shown here is derived from an EMBL/GenBank/DDBJ whole genome shotgun (WGS) entry which is preliminary data.</text>
</comment>
<dbReference type="SFLD" id="SFLDS00003">
    <property type="entry name" value="Haloacid_Dehalogenase"/>
    <property type="match status" value="1"/>
</dbReference>